<dbReference type="PANTHER" id="PTHR10903">
    <property type="entry name" value="GTPASE, IMAP FAMILY MEMBER-RELATED"/>
    <property type="match status" value="1"/>
</dbReference>
<dbReference type="GO" id="GO:0005525">
    <property type="term" value="F:GTP binding"/>
    <property type="evidence" value="ECO:0007669"/>
    <property type="project" value="UniProtKB-KW"/>
</dbReference>
<proteinExistence type="inferred from homology"/>
<feature type="domain" description="AIG1-type G" evidence="4">
    <location>
        <begin position="26"/>
        <end position="191"/>
    </location>
</feature>
<reference evidence="5" key="1">
    <citation type="submission" date="2025-08" db="UniProtKB">
        <authorList>
            <consortium name="Ensembl"/>
        </authorList>
    </citation>
    <scope>IDENTIFICATION</scope>
</reference>
<dbReference type="Pfam" id="PF04548">
    <property type="entry name" value="AIG1"/>
    <property type="match status" value="1"/>
</dbReference>
<dbReference type="InterPro" id="IPR027417">
    <property type="entry name" value="P-loop_NTPase"/>
</dbReference>
<keyword evidence="2" id="KW-0547">Nucleotide-binding</keyword>
<evidence type="ECO:0000256" key="2">
    <source>
        <dbReference type="ARBA" id="ARBA00022741"/>
    </source>
</evidence>
<dbReference type="Ensembl" id="ENSGMOT00000044789.1">
    <property type="protein sequence ID" value="ENSGMOP00000063259.1"/>
    <property type="gene ID" value="ENSGMOG00000028165.1"/>
</dbReference>
<keyword evidence="6" id="KW-1185">Reference proteome</keyword>
<comment type="similarity">
    <text evidence="1">Belongs to the TRAFAC class TrmE-Era-EngA-EngB-Septin-like GTPase superfamily. AIG1/Toc34/Toc159-like paraseptin GTPase family. IAN subfamily.</text>
</comment>
<sequence length="191" mass="20873">MTLILCNVPPTGANGPCPDMGQNVPEEELRLILIGKVGSGKSASGNTILGRIHFLSRLSGSSVTKVCQMRKKVVVVDMPGFGGTHLTKEQITTEVSQCMALTAPGPHAFLLVVQVGRFTEVENLAVNMMADVFGEAAVRNHTVVLFTRGDDLEESMEQFLACAPARLEDLIRRCGGRYHNTYFTINIHWRC</sequence>
<evidence type="ECO:0000256" key="1">
    <source>
        <dbReference type="ARBA" id="ARBA00008535"/>
    </source>
</evidence>
<evidence type="ECO:0000259" key="4">
    <source>
        <dbReference type="PROSITE" id="PS51720"/>
    </source>
</evidence>
<dbReference type="PANTHER" id="PTHR10903:SF170">
    <property type="entry name" value="GTPASE IMAP FAMILY MEMBER 7"/>
    <property type="match status" value="1"/>
</dbReference>
<dbReference type="OMA" id="FTINIHW"/>
<evidence type="ECO:0000313" key="6">
    <source>
        <dbReference type="Proteomes" id="UP000694546"/>
    </source>
</evidence>
<evidence type="ECO:0000256" key="3">
    <source>
        <dbReference type="ARBA" id="ARBA00023134"/>
    </source>
</evidence>
<dbReference type="AlphaFoldDB" id="A0A8C5CLS7"/>
<dbReference type="Proteomes" id="UP000694546">
    <property type="component" value="Chromosome 17"/>
</dbReference>
<accession>A0A8C5CLS7</accession>
<organism evidence="5 6">
    <name type="scientific">Gadus morhua</name>
    <name type="common">Atlantic cod</name>
    <dbReference type="NCBI Taxonomy" id="8049"/>
    <lineage>
        <taxon>Eukaryota</taxon>
        <taxon>Metazoa</taxon>
        <taxon>Chordata</taxon>
        <taxon>Craniata</taxon>
        <taxon>Vertebrata</taxon>
        <taxon>Euteleostomi</taxon>
        <taxon>Actinopterygii</taxon>
        <taxon>Neopterygii</taxon>
        <taxon>Teleostei</taxon>
        <taxon>Neoteleostei</taxon>
        <taxon>Acanthomorphata</taxon>
        <taxon>Zeiogadaria</taxon>
        <taxon>Gadariae</taxon>
        <taxon>Gadiformes</taxon>
        <taxon>Gadoidei</taxon>
        <taxon>Gadidae</taxon>
        <taxon>Gadus</taxon>
    </lineage>
</organism>
<dbReference type="FunFam" id="3.40.50.300:FF:000366">
    <property type="entry name" value="GTPase, IMAP family member 2"/>
    <property type="match status" value="1"/>
</dbReference>
<dbReference type="InterPro" id="IPR045058">
    <property type="entry name" value="GIMA/IAN/Toc"/>
</dbReference>
<keyword evidence="3" id="KW-0342">GTP-binding</keyword>
<evidence type="ECO:0000313" key="5">
    <source>
        <dbReference type="Ensembl" id="ENSGMOP00000063259.1"/>
    </source>
</evidence>
<dbReference type="GeneTree" id="ENSGT01120000271858"/>
<dbReference type="PROSITE" id="PS51720">
    <property type="entry name" value="G_AIG1"/>
    <property type="match status" value="1"/>
</dbReference>
<reference evidence="5" key="2">
    <citation type="submission" date="2025-09" db="UniProtKB">
        <authorList>
            <consortium name="Ensembl"/>
        </authorList>
    </citation>
    <scope>IDENTIFICATION</scope>
</reference>
<dbReference type="Gene3D" id="3.40.50.300">
    <property type="entry name" value="P-loop containing nucleotide triphosphate hydrolases"/>
    <property type="match status" value="1"/>
</dbReference>
<name>A0A8C5CLS7_GADMO</name>
<dbReference type="InterPro" id="IPR006703">
    <property type="entry name" value="G_AIG1"/>
</dbReference>
<protein>
    <recommendedName>
        <fullName evidence="4">AIG1-type G domain-containing protein</fullName>
    </recommendedName>
</protein>
<dbReference type="SUPFAM" id="SSF52540">
    <property type="entry name" value="P-loop containing nucleoside triphosphate hydrolases"/>
    <property type="match status" value="1"/>
</dbReference>